<dbReference type="GO" id="GO:0005829">
    <property type="term" value="C:cytosol"/>
    <property type="evidence" value="ECO:0007669"/>
    <property type="project" value="TreeGrafter"/>
</dbReference>
<gene>
    <name evidence="2" type="ORF">Taro_029625</name>
</gene>
<dbReference type="InterPro" id="IPR040096">
    <property type="entry name" value="Ric1"/>
</dbReference>
<keyword evidence="1" id="KW-1133">Transmembrane helix</keyword>
<evidence type="ECO:0000256" key="1">
    <source>
        <dbReference type="SAM" id="Phobius"/>
    </source>
</evidence>
<dbReference type="GO" id="GO:0006886">
    <property type="term" value="P:intracellular protein transport"/>
    <property type="evidence" value="ECO:0007669"/>
    <property type="project" value="InterPro"/>
</dbReference>
<reference evidence="2" key="1">
    <citation type="submission" date="2017-07" db="EMBL/GenBank/DDBJ databases">
        <title>Taro Niue Genome Assembly and Annotation.</title>
        <authorList>
            <person name="Atibalentja N."/>
            <person name="Keating K."/>
            <person name="Fields C.J."/>
        </authorList>
    </citation>
    <scope>NUCLEOTIDE SEQUENCE</scope>
    <source>
        <strain evidence="2">Niue_2</strain>
        <tissue evidence="2">Leaf</tissue>
    </source>
</reference>
<keyword evidence="1" id="KW-0812">Transmembrane</keyword>
<keyword evidence="3" id="KW-1185">Reference proteome</keyword>
<protein>
    <submittedName>
        <fullName evidence="2">Uncharacterized protein</fullName>
    </submittedName>
</protein>
<name>A0A843VLU9_COLES</name>
<dbReference type="GO" id="GO:0034066">
    <property type="term" value="C:Ric1-Rgp1 guanyl-nucleotide exchange factor complex"/>
    <property type="evidence" value="ECO:0007669"/>
    <property type="project" value="InterPro"/>
</dbReference>
<evidence type="ECO:0000313" key="3">
    <source>
        <dbReference type="Proteomes" id="UP000652761"/>
    </source>
</evidence>
<dbReference type="PANTHER" id="PTHR22746">
    <property type="entry name" value="RAB6A-GEF COMPLEX PARTNER PROTEIN 1"/>
    <property type="match status" value="1"/>
</dbReference>
<dbReference type="GO" id="GO:0000139">
    <property type="term" value="C:Golgi membrane"/>
    <property type="evidence" value="ECO:0007669"/>
    <property type="project" value="TreeGrafter"/>
</dbReference>
<dbReference type="EMBL" id="NMUH01001979">
    <property type="protein sequence ID" value="MQL96935.1"/>
    <property type="molecule type" value="Genomic_DNA"/>
</dbReference>
<dbReference type="Proteomes" id="UP000652761">
    <property type="component" value="Unassembled WGS sequence"/>
</dbReference>
<evidence type="ECO:0000313" key="2">
    <source>
        <dbReference type="EMBL" id="MQL96935.1"/>
    </source>
</evidence>
<sequence>MALLKEMESMCTDQAEEVADKVDISLLVAEKDWRGLEEAGLLDEEDRLLRVSLKGNNMRKFFAESRYTGRRDREIDGLERGTDFQRIELGRRRVNYISTIMVGDVSFSADEEIRGQMREFCSRDVISSGARVCIGKRDKNLFWKDKWLFEECDSKAGRPCRESVLCFAFITSTDSFVEAIVFLFFPVVVTNVILLLQATLDESLYELAGELVRFLLRSGREYESTTPESDKLSPRFLGYFLFPSAYRKQSFDSKSASFKELSAHIASVKNILENHASYLMSEKELSKLVAFVKGTQFDLVEYLQRERLGSARLENFASGLELIAPNEFFAKPIGCRIPLGAHVFCQVQGMDCSLSYVIEACRGKYIDFHWKGTSFSMMGYLALWYCLTFSAMICGYGKRIAALFRCVVYHGSMFRYWADGLPNNEHCHVNFSHNLHLRNTTISFKFWKNNFLQLQTET</sequence>
<accession>A0A843VLU9</accession>
<keyword evidence="1" id="KW-0472">Membrane</keyword>
<feature type="transmembrane region" description="Helical" evidence="1">
    <location>
        <begin position="377"/>
        <end position="396"/>
    </location>
</feature>
<proteinExistence type="predicted"/>
<dbReference type="PANTHER" id="PTHR22746:SF10">
    <property type="entry name" value="GUANINE NUCLEOTIDE EXCHANGE FACTOR SUBUNIT RIC1"/>
    <property type="match status" value="1"/>
</dbReference>
<dbReference type="GO" id="GO:0042147">
    <property type="term" value="P:retrograde transport, endosome to Golgi"/>
    <property type="evidence" value="ECO:0007669"/>
    <property type="project" value="TreeGrafter"/>
</dbReference>
<dbReference type="OrthoDB" id="1647923at2759"/>
<comment type="caution">
    <text evidence="2">The sequence shown here is derived from an EMBL/GenBank/DDBJ whole genome shotgun (WGS) entry which is preliminary data.</text>
</comment>
<organism evidence="2 3">
    <name type="scientific">Colocasia esculenta</name>
    <name type="common">Wild taro</name>
    <name type="synonym">Arum esculentum</name>
    <dbReference type="NCBI Taxonomy" id="4460"/>
    <lineage>
        <taxon>Eukaryota</taxon>
        <taxon>Viridiplantae</taxon>
        <taxon>Streptophyta</taxon>
        <taxon>Embryophyta</taxon>
        <taxon>Tracheophyta</taxon>
        <taxon>Spermatophyta</taxon>
        <taxon>Magnoliopsida</taxon>
        <taxon>Liliopsida</taxon>
        <taxon>Araceae</taxon>
        <taxon>Aroideae</taxon>
        <taxon>Colocasieae</taxon>
        <taxon>Colocasia</taxon>
    </lineage>
</organism>
<dbReference type="AlphaFoldDB" id="A0A843VLU9"/>